<dbReference type="Proteomes" id="UP000747399">
    <property type="component" value="Unassembled WGS sequence"/>
</dbReference>
<evidence type="ECO:0000256" key="4">
    <source>
        <dbReference type="ARBA" id="ARBA00022737"/>
    </source>
</evidence>
<feature type="domain" description="SRCR" evidence="12">
    <location>
        <begin position="459"/>
        <end position="565"/>
    </location>
</feature>
<protein>
    <recommendedName>
        <fullName evidence="12">SRCR domain-containing protein</fullName>
    </recommendedName>
</protein>
<name>A0A8J4B6X7_9CHLO</name>
<dbReference type="Gene3D" id="2.130.10.30">
    <property type="entry name" value="Regulator of chromosome condensation 1/beta-lactamase-inhibitor protein II"/>
    <property type="match status" value="2"/>
</dbReference>
<dbReference type="FunFam" id="3.10.250.10:FF:000001">
    <property type="entry name" value="Lysyl oxidase 4 isoform X1"/>
    <property type="match status" value="1"/>
</dbReference>
<dbReference type="PROSITE" id="PS00420">
    <property type="entry name" value="SRCR_1"/>
    <property type="match status" value="2"/>
</dbReference>
<evidence type="ECO:0000256" key="11">
    <source>
        <dbReference type="SAM" id="SignalP"/>
    </source>
</evidence>
<feature type="repeat" description="RCC1" evidence="9">
    <location>
        <begin position="1080"/>
        <end position="1139"/>
    </location>
</feature>
<dbReference type="Pfam" id="PF22633">
    <property type="entry name" value="F5_F8_type_C_2"/>
    <property type="match status" value="1"/>
</dbReference>
<feature type="repeat" description="RCC1" evidence="9">
    <location>
        <begin position="958"/>
        <end position="1017"/>
    </location>
</feature>
<feature type="region of interest" description="Disordered" evidence="10">
    <location>
        <begin position="259"/>
        <end position="279"/>
    </location>
</feature>
<dbReference type="PROSITE" id="PS50012">
    <property type="entry name" value="RCC1_3"/>
    <property type="match status" value="6"/>
</dbReference>
<sequence>MLTTAELARALERGRPFHTNVLVLVLILLGAGTVRGQPLIFREDRLFAVMNNAASMAKKVAVSSSSRSSKPSNSPPPPPPPPPPPRQPSPPPRPPIPANWVNLALGQPTYASSSFVLYLCPDFDCNPKYIVDGNTTSLDAVYQSDFGDVAPWVSIDLGALAAVHRVVLYARSAFLIPQQSGLEVRVGNTSITTAADTSLVSENPVVWQQSSTTEGGAVLDIYLDSPVVGRWVTAQSSIPFMALVEAQVFGVYEADPLAPKPSSAPSPPAAPPGDISDPPVSGMTAQCGEVGKILHMHDNGVCVNVTFSCPYMWALGEIAVTYRFIYERADGSRSSGTNALKMNCFHSMYADPQMYVEFASPFALGPGEYLVLQQKNWTASCGSMPWNNPGAVEWEDVARITFTTPRTFMYLIGSIPHGPSVNWTSQNCSEDSEPPSDYFNYYYYGTPPSDGNDNKVYDLRLINGSWDGEGILEVFDGRRWGTICADSFTDIEAAVACRDLGYPSGVVVTPNQWGDGNGRIVLDDVDCRFRVDNISGVPETFSQCYSGVFNFVSCETNQVVGIRCYGNNGPTQPPLPPSPPPPRPPNPSTWANLALNRPAFASSALRGRYSDRSCGIICGPTLATDGSFARTSTYQSSISDDTQPWLSIDLGTAAAVHQIVIASNLLFQPSNFVEIRVGNVSITQTRSVTEAEDLLSQNQLVWSQGRLAKPFYSRQLQFFVEPPVIGRWVTVHSSLIYNVAEVTNMIVQEVQVFGVPPVPPAPVKSFQLRLVGGRAPNSGRVEMFSGSVWGTICDRTFDNAAATVACRELGYKSGVAVPGWGSGIGPILMTDVRCDPAVHKRLSQCQPYTNDSAHTCVHRQDVGVICKDTAVSLSEAPFIPVSISAGGLHTCAISRVGKVKCFGQNMEGQLGLGDFQTRGARPEDMGALLPTVNLGPRLTATAIATGLFHTCAIMQPGGVVKCWGRNTEGQLGLGNSRNRGDEQGQMGSDLPAVDLGPGLRASALAAGFYHTCAILQPGGIVKCWGYNYNGELGLGDTNWRGNYPDQMGSALPIVDLGPGLKATDIAAGADHTCVVLQPGGIVKCWGYNADAQLGLGDLIARGGKPGQMGANLPPVDLGRGFKATNVACGTKSSCALDQSSGLVKCWGDNFYGQLGQGDILRRGDQPEDMGRELKPIALGEGYRPTEIVAGAYHTCALLQPGGVVKCWGSNYGGAVGLEANKLFGDQPRDMGDFLNPVSLGQGLNATAITAGYGHTCALLQPGNIVKCWGNNAKIFAGVLGQGDLKGRGITKNSMGDNLPPVKL</sequence>
<keyword evidence="3 11" id="KW-0732">Signal</keyword>
<dbReference type="InterPro" id="IPR000408">
    <property type="entry name" value="Reg_chr_condens"/>
</dbReference>
<dbReference type="PROSITE" id="PS50287">
    <property type="entry name" value="SRCR_2"/>
    <property type="match status" value="2"/>
</dbReference>
<keyword evidence="14" id="KW-1185">Reference proteome</keyword>
<dbReference type="SMART" id="SM00202">
    <property type="entry name" value="SR"/>
    <property type="match status" value="2"/>
</dbReference>
<evidence type="ECO:0000256" key="7">
    <source>
        <dbReference type="ARBA" id="ARBA00023157"/>
    </source>
</evidence>
<dbReference type="InterPro" id="IPR009091">
    <property type="entry name" value="RCC1/BLIP-II"/>
</dbReference>
<keyword evidence="8" id="KW-0325">Glycoprotein</keyword>
<dbReference type="InterPro" id="IPR008979">
    <property type="entry name" value="Galactose-bd-like_sf"/>
</dbReference>
<feature type="region of interest" description="Disordered" evidence="10">
    <location>
        <begin position="60"/>
        <end position="95"/>
    </location>
</feature>
<dbReference type="FunFam" id="3.10.250.10:FF:000016">
    <property type="entry name" value="Scavenger receptor cysteine-rich protein type 12"/>
    <property type="match status" value="1"/>
</dbReference>
<evidence type="ECO:0000256" key="2">
    <source>
        <dbReference type="ARBA" id="ARBA00022692"/>
    </source>
</evidence>
<dbReference type="Gene3D" id="3.10.250.10">
    <property type="entry name" value="SRCR-like domain"/>
    <property type="match status" value="2"/>
</dbReference>
<dbReference type="SUPFAM" id="SSF50985">
    <property type="entry name" value="RCC1/BLIP-II"/>
    <property type="match status" value="1"/>
</dbReference>
<dbReference type="Pfam" id="PF00530">
    <property type="entry name" value="SRCR"/>
    <property type="match status" value="2"/>
</dbReference>
<dbReference type="SUPFAM" id="SSF49785">
    <property type="entry name" value="Galactose-binding domain-like"/>
    <property type="match status" value="2"/>
</dbReference>
<evidence type="ECO:0000256" key="3">
    <source>
        <dbReference type="ARBA" id="ARBA00022729"/>
    </source>
</evidence>
<feature type="chain" id="PRO_5035320599" description="SRCR domain-containing protein" evidence="11">
    <location>
        <begin position="37"/>
        <end position="1303"/>
    </location>
</feature>
<evidence type="ECO:0000256" key="6">
    <source>
        <dbReference type="ARBA" id="ARBA00023136"/>
    </source>
</evidence>
<dbReference type="InterPro" id="IPR001190">
    <property type="entry name" value="SRCR"/>
</dbReference>
<dbReference type="Gene3D" id="2.60.120.260">
    <property type="entry name" value="Galactose-binding domain-like"/>
    <property type="match status" value="2"/>
</dbReference>
<dbReference type="GO" id="GO:0016020">
    <property type="term" value="C:membrane"/>
    <property type="evidence" value="ECO:0007669"/>
    <property type="project" value="UniProtKB-SubCell"/>
</dbReference>
<dbReference type="PANTHER" id="PTHR45982">
    <property type="entry name" value="REGULATOR OF CHROMOSOME CONDENSATION"/>
    <property type="match status" value="1"/>
</dbReference>
<dbReference type="PANTHER" id="PTHR45982:SF1">
    <property type="entry name" value="REGULATOR OF CHROMOSOME CONDENSATION"/>
    <property type="match status" value="1"/>
</dbReference>
<feature type="compositionally biased region" description="Pro residues" evidence="10">
    <location>
        <begin position="259"/>
        <end position="271"/>
    </location>
</feature>
<dbReference type="GO" id="GO:0005085">
    <property type="term" value="F:guanyl-nucleotide exchange factor activity"/>
    <property type="evidence" value="ECO:0007669"/>
    <property type="project" value="TreeGrafter"/>
</dbReference>
<keyword evidence="5" id="KW-1133">Transmembrane helix</keyword>
<keyword evidence="4" id="KW-0677">Repeat</keyword>
<gene>
    <name evidence="13" type="ORF">Vafri_10919</name>
</gene>
<evidence type="ECO:0000313" key="13">
    <source>
        <dbReference type="EMBL" id="GIL55362.1"/>
    </source>
</evidence>
<organism evidence="13 14">
    <name type="scientific">Volvox africanus</name>
    <dbReference type="NCBI Taxonomy" id="51714"/>
    <lineage>
        <taxon>Eukaryota</taxon>
        <taxon>Viridiplantae</taxon>
        <taxon>Chlorophyta</taxon>
        <taxon>core chlorophytes</taxon>
        <taxon>Chlorophyceae</taxon>
        <taxon>CS clade</taxon>
        <taxon>Chlamydomonadales</taxon>
        <taxon>Volvocaceae</taxon>
        <taxon>Volvox</taxon>
    </lineage>
</organism>
<feature type="repeat" description="RCC1" evidence="9">
    <location>
        <begin position="1019"/>
        <end position="1078"/>
    </location>
</feature>
<evidence type="ECO:0000256" key="5">
    <source>
        <dbReference type="ARBA" id="ARBA00022989"/>
    </source>
</evidence>
<feature type="repeat" description="RCC1" evidence="9">
    <location>
        <begin position="1202"/>
        <end position="1261"/>
    </location>
</feature>
<keyword evidence="6" id="KW-0472">Membrane</keyword>
<accession>A0A8J4B6X7</accession>
<dbReference type="EMBL" id="BNCO01000021">
    <property type="protein sequence ID" value="GIL55362.1"/>
    <property type="molecule type" value="Genomic_DNA"/>
</dbReference>
<evidence type="ECO:0000256" key="10">
    <source>
        <dbReference type="SAM" id="MobiDB-lite"/>
    </source>
</evidence>
<evidence type="ECO:0000256" key="1">
    <source>
        <dbReference type="ARBA" id="ARBA00004167"/>
    </source>
</evidence>
<dbReference type="InterPro" id="IPR051553">
    <property type="entry name" value="Ran_GTPase-activating"/>
</dbReference>
<proteinExistence type="predicted"/>
<reference evidence="13" key="1">
    <citation type="journal article" date="2021" name="Proc. Natl. Acad. Sci. U.S.A.">
        <title>Three genomes in the algal genus Volvox reveal the fate of a haploid sex-determining region after a transition to homothallism.</title>
        <authorList>
            <person name="Yamamoto K."/>
            <person name="Hamaji T."/>
            <person name="Kawai-Toyooka H."/>
            <person name="Matsuzaki R."/>
            <person name="Takahashi F."/>
            <person name="Nishimura Y."/>
            <person name="Kawachi M."/>
            <person name="Noguchi H."/>
            <person name="Minakuchi Y."/>
            <person name="Umen J.G."/>
            <person name="Toyoda A."/>
            <person name="Nozaki H."/>
        </authorList>
    </citation>
    <scope>NUCLEOTIDE SEQUENCE</scope>
    <source>
        <strain evidence="13">NIES-3780</strain>
    </source>
</reference>
<dbReference type="InterPro" id="IPR036772">
    <property type="entry name" value="SRCR-like_dom_sf"/>
</dbReference>
<keyword evidence="7" id="KW-1015">Disulfide bond</keyword>
<dbReference type="SUPFAM" id="SSF56487">
    <property type="entry name" value="SRCR-like"/>
    <property type="match status" value="2"/>
</dbReference>
<dbReference type="Pfam" id="PF13540">
    <property type="entry name" value="RCC1_2"/>
    <property type="match status" value="7"/>
</dbReference>
<evidence type="ECO:0000256" key="9">
    <source>
        <dbReference type="PROSITE-ProRule" id="PRU00235"/>
    </source>
</evidence>
<feature type="repeat" description="RCC1" evidence="9">
    <location>
        <begin position="1141"/>
        <end position="1200"/>
    </location>
</feature>
<dbReference type="PRINTS" id="PR00258">
    <property type="entry name" value="SPERACTRCPTR"/>
</dbReference>
<comment type="subcellular location">
    <subcellularLocation>
        <location evidence="1">Membrane</location>
        <topology evidence="1">Single-pass membrane protein</topology>
    </subcellularLocation>
</comment>
<dbReference type="GO" id="GO:0005737">
    <property type="term" value="C:cytoplasm"/>
    <property type="evidence" value="ECO:0007669"/>
    <property type="project" value="TreeGrafter"/>
</dbReference>
<feature type="repeat" description="RCC1" evidence="9">
    <location>
        <begin position="897"/>
        <end position="956"/>
    </location>
</feature>
<evidence type="ECO:0000259" key="12">
    <source>
        <dbReference type="PROSITE" id="PS50287"/>
    </source>
</evidence>
<keyword evidence="2" id="KW-0812">Transmembrane</keyword>
<comment type="caution">
    <text evidence="13">The sequence shown here is derived from an EMBL/GenBank/DDBJ whole genome shotgun (WGS) entry which is preliminary data.</text>
</comment>
<feature type="compositionally biased region" description="Low complexity" evidence="10">
    <location>
        <begin position="63"/>
        <end position="72"/>
    </location>
</feature>
<feature type="compositionally biased region" description="Pro residues" evidence="10">
    <location>
        <begin position="73"/>
        <end position="95"/>
    </location>
</feature>
<feature type="signal peptide" evidence="11">
    <location>
        <begin position="1"/>
        <end position="36"/>
    </location>
</feature>
<feature type="domain" description="SRCR" evidence="12">
    <location>
        <begin position="768"/>
        <end position="867"/>
    </location>
</feature>
<evidence type="ECO:0000256" key="8">
    <source>
        <dbReference type="ARBA" id="ARBA00023180"/>
    </source>
</evidence>
<evidence type="ECO:0000313" key="14">
    <source>
        <dbReference type="Proteomes" id="UP000747399"/>
    </source>
</evidence>